<dbReference type="HAMAP" id="MF_00169">
    <property type="entry name" value="AroQ"/>
    <property type="match status" value="1"/>
</dbReference>
<feature type="binding site" evidence="8 10">
    <location>
        <position position="75"/>
    </location>
    <ligand>
        <name>substrate</name>
    </ligand>
</feature>
<accession>A0A917JU02</accession>
<dbReference type="EC" id="4.2.1.10" evidence="6 8"/>
<dbReference type="CDD" id="cd00466">
    <property type="entry name" value="DHQase_II"/>
    <property type="match status" value="1"/>
</dbReference>
<dbReference type="InterPro" id="IPR036441">
    <property type="entry name" value="DHquinase_II_sf"/>
</dbReference>
<dbReference type="PIRSF" id="PIRSF001399">
    <property type="entry name" value="DHquinase_II"/>
    <property type="match status" value="1"/>
</dbReference>
<feature type="binding site" evidence="8 10">
    <location>
        <begin position="102"/>
        <end position="103"/>
    </location>
    <ligand>
        <name>substrate</name>
    </ligand>
</feature>
<keyword evidence="8" id="KW-0057">Aromatic amino acid biosynthesis</keyword>
<dbReference type="NCBIfam" id="NF003806">
    <property type="entry name" value="PRK05395.1-3"/>
    <property type="match status" value="1"/>
</dbReference>
<evidence type="ECO:0000256" key="11">
    <source>
        <dbReference type="PIRSR" id="PIRSR001399-3"/>
    </source>
</evidence>
<dbReference type="Gene3D" id="3.40.50.9100">
    <property type="entry name" value="Dehydroquinase, class II"/>
    <property type="match status" value="1"/>
</dbReference>
<comment type="function">
    <text evidence="2 8">Catalyzes a trans-dehydration via an enolate intermediate.</text>
</comment>
<dbReference type="PANTHER" id="PTHR21272:SF3">
    <property type="entry name" value="CATABOLIC 3-DEHYDROQUINASE"/>
    <property type="match status" value="1"/>
</dbReference>
<dbReference type="GO" id="GO:0009073">
    <property type="term" value="P:aromatic amino acid family biosynthetic process"/>
    <property type="evidence" value="ECO:0007669"/>
    <property type="project" value="UniProtKB-KW"/>
</dbReference>
<dbReference type="AlphaFoldDB" id="A0A917JU02"/>
<evidence type="ECO:0000256" key="9">
    <source>
        <dbReference type="PIRSR" id="PIRSR001399-1"/>
    </source>
</evidence>
<evidence type="ECO:0000313" key="12">
    <source>
        <dbReference type="EMBL" id="GGI86430.1"/>
    </source>
</evidence>
<reference evidence="12" key="2">
    <citation type="submission" date="2020-09" db="EMBL/GenBank/DDBJ databases">
        <authorList>
            <person name="Sun Q."/>
            <person name="Ohkuma M."/>
        </authorList>
    </citation>
    <scope>NUCLEOTIDE SEQUENCE</scope>
    <source>
        <strain evidence="12">JCM 13919</strain>
    </source>
</reference>
<dbReference type="NCBIfam" id="TIGR01088">
    <property type="entry name" value="aroQ"/>
    <property type="match status" value="1"/>
</dbReference>
<sequence length="147" mass="16044">MKKILVLHGPNLNLLGLREPSIYGSTSLAKVNKSLEKLASESEVSLTILQSNSEAELIEAIHQAMNDQVDYLIFNPAAFTHTSIALRDALSAAAIPFIEVHISNIYARETFRHQSYFSDIAEGVISGLGTEGYILAFKAVLSKLIKA</sequence>
<dbReference type="PROSITE" id="PS01029">
    <property type="entry name" value="DEHYDROQUINASE_II"/>
    <property type="match status" value="1"/>
</dbReference>
<feature type="binding site" evidence="8 10">
    <location>
        <position position="112"/>
    </location>
    <ligand>
        <name>substrate</name>
    </ligand>
</feature>
<name>A0A917JU02_9GAMM</name>
<comment type="caution">
    <text evidence="12">The sequence shown here is derived from an EMBL/GenBank/DDBJ whole genome shotgun (WGS) entry which is preliminary data.</text>
</comment>
<keyword evidence="13" id="KW-1185">Reference proteome</keyword>
<keyword evidence="7 8" id="KW-0456">Lyase</keyword>
<keyword evidence="8" id="KW-0028">Amino-acid biosynthesis</keyword>
<dbReference type="GO" id="GO:0003855">
    <property type="term" value="F:3-dehydroquinate dehydratase activity"/>
    <property type="evidence" value="ECO:0007669"/>
    <property type="project" value="UniProtKB-UniRule"/>
</dbReference>
<dbReference type="NCBIfam" id="NF003805">
    <property type="entry name" value="PRK05395.1-2"/>
    <property type="match status" value="1"/>
</dbReference>
<organism evidence="12 13">
    <name type="scientific">Legionella impletisoli</name>
    <dbReference type="NCBI Taxonomy" id="343510"/>
    <lineage>
        <taxon>Bacteria</taxon>
        <taxon>Pseudomonadati</taxon>
        <taxon>Pseudomonadota</taxon>
        <taxon>Gammaproteobacteria</taxon>
        <taxon>Legionellales</taxon>
        <taxon>Legionellaceae</taxon>
        <taxon>Legionella</taxon>
    </lineage>
</organism>
<proteinExistence type="inferred from homology"/>
<evidence type="ECO:0000256" key="4">
    <source>
        <dbReference type="ARBA" id="ARBA00011037"/>
    </source>
</evidence>
<comment type="pathway">
    <text evidence="3 8">Metabolic intermediate biosynthesis; chorismate biosynthesis; chorismate from D-erythrose 4-phosphate and phosphoenolpyruvate: step 3/7.</text>
</comment>
<dbReference type="InterPro" id="IPR001874">
    <property type="entry name" value="DHquinase_II"/>
</dbReference>
<protein>
    <recommendedName>
        <fullName evidence="6 8">3-dehydroquinate dehydratase</fullName>
        <shortName evidence="8">3-dehydroquinase</shortName>
        <ecNumber evidence="6 8">4.2.1.10</ecNumber>
    </recommendedName>
    <alternativeName>
        <fullName evidence="8">Type II DHQase</fullName>
    </alternativeName>
</protein>
<dbReference type="NCBIfam" id="NF003804">
    <property type="entry name" value="PRK05395.1-1"/>
    <property type="match status" value="1"/>
</dbReference>
<dbReference type="GO" id="GO:0019631">
    <property type="term" value="P:quinate catabolic process"/>
    <property type="evidence" value="ECO:0007669"/>
    <property type="project" value="TreeGrafter"/>
</dbReference>
<comment type="similarity">
    <text evidence="4 8">Belongs to the type-II 3-dehydroquinase family.</text>
</comment>
<reference evidence="12" key="1">
    <citation type="journal article" date="2014" name="Int. J. Syst. Evol. Microbiol.">
        <title>Complete genome sequence of Corynebacterium casei LMG S-19264T (=DSM 44701T), isolated from a smear-ripened cheese.</title>
        <authorList>
            <consortium name="US DOE Joint Genome Institute (JGI-PGF)"/>
            <person name="Walter F."/>
            <person name="Albersmeier A."/>
            <person name="Kalinowski J."/>
            <person name="Ruckert C."/>
        </authorList>
    </citation>
    <scope>NUCLEOTIDE SEQUENCE</scope>
    <source>
        <strain evidence="12">JCM 13919</strain>
    </source>
</reference>
<feature type="active site" description="Proton donor" evidence="8 9">
    <location>
        <position position="101"/>
    </location>
</feature>
<dbReference type="SUPFAM" id="SSF52304">
    <property type="entry name" value="Type II 3-dehydroquinate dehydratase"/>
    <property type="match status" value="1"/>
</dbReference>
<evidence type="ECO:0000256" key="5">
    <source>
        <dbReference type="ARBA" id="ARBA00011193"/>
    </source>
</evidence>
<dbReference type="GO" id="GO:0009423">
    <property type="term" value="P:chorismate biosynthetic process"/>
    <property type="evidence" value="ECO:0007669"/>
    <property type="project" value="UniProtKB-UniRule"/>
</dbReference>
<evidence type="ECO:0000256" key="6">
    <source>
        <dbReference type="ARBA" id="ARBA00012060"/>
    </source>
</evidence>
<dbReference type="EMBL" id="BMOB01000005">
    <property type="protein sequence ID" value="GGI86430.1"/>
    <property type="molecule type" value="Genomic_DNA"/>
</dbReference>
<feature type="binding site" evidence="8 10">
    <location>
        <position position="88"/>
    </location>
    <ligand>
        <name>substrate</name>
    </ligand>
</feature>
<dbReference type="Proteomes" id="UP000630149">
    <property type="component" value="Unassembled WGS sequence"/>
</dbReference>
<dbReference type="NCBIfam" id="NF003807">
    <property type="entry name" value="PRK05395.1-4"/>
    <property type="match status" value="1"/>
</dbReference>
<dbReference type="InterPro" id="IPR018509">
    <property type="entry name" value="DHquinase_II_CS"/>
</dbReference>
<gene>
    <name evidence="8 12" type="primary">aroQ</name>
    <name evidence="12" type="ORF">GCM10007966_13850</name>
</gene>
<evidence type="ECO:0000256" key="7">
    <source>
        <dbReference type="ARBA" id="ARBA00023239"/>
    </source>
</evidence>
<dbReference type="RefSeq" id="WP_131776796.1">
    <property type="nucleotide sequence ID" value="NZ_BMOB01000005.1"/>
</dbReference>
<comment type="catalytic activity">
    <reaction evidence="1 8">
        <text>3-dehydroquinate = 3-dehydroshikimate + H2O</text>
        <dbReference type="Rhea" id="RHEA:21096"/>
        <dbReference type="ChEBI" id="CHEBI:15377"/>
        <dbReference type="ChEBI" id="CHEBI:16630"/>
        <dbReference type="ChEBI" id="CHEBI:32364"/>
        <dbReference type="EC" id="4.2.1.10"/>
    </reaction>
</comment>
<dbReference type="Pfam" id="PF01220">
    <property type="entry name" value="DHquinase_II"/>
    <property type="match status" value="1"/>
</dbReference>
<dbReference type="OrthoDB" id="9790793at2"/>
<feature type="active site" description="Proton acceptor" evidence="8 9">
    <location>
        <position position="23"/>
    </location>
</feature>
<evidence type="ECO:0000256" key="3">
    <source>
        <dbReference type="ARBA" id="ARBA00004902"/>
    </source>
</evidence>
<evidence type="ECO:0000256" key="1">
    <source>
        <dbReference type="ARBA" id="ARBA00001864"/>
    </source>
</evidence>
<evidence type="ECO:0000313" key="13">
    <source>
        <dbReference type="Proteomes" id="UP000630149"/>
    </source>
</evidence>
<dbReference type="PANTHER" id="PTHR21272">
    <property type="entry name" value="CATABOLIC 3-DEHYDROQUINASE"/>
    <property type="match status" value="1"/>
</dbReference>
<comment type="subunit">
    <text evidence="5 8">Homododecamer.</text>
</comment>
<feature type="site" description="Transition state stabilizer" evidence="8 11">
    <location>
        <position position="18"/>
    </location>
</feature>
<dbReference type="GO" id="GO:0008652">
    <property type="term" value="P:amino acid biosynthetic process"/>
    <property type="evidence" value="ECO:0007669"/>
    <property type="project" value="UniProtKB-KW"/>
</dbReference>
<evidence type="ECO:0000256" key="10">
    <source>
        <dbReference type="PIRSR" id="PIRSR001399-2"/>
    </source>
</evidence>
<evidence type="ECO:0000256" key="2">
    <source>
        <dbReference type="ARBA" id="ARBA00003924"/>
    </source>
</evidence>
<evidence type="ECO:0000256" key="8">
    <source>
        <dbReference type="HAMAP-Rule" id="MF_00169"/>
    </source>
</evidence>
<feature type="binding site" evidence="8 10">
    <location>
        <position position="81"/>
    </location>
    <ligand>
        <name>substrate</name>
    </ligand>
</feature>